<comment type="function">
    <text evidence="14">Core subunit of the mitochondrial membrane respiratory chain NADH dehydrogenase (Complex I) which catalyzes electron transfer from NADH through the respiratory chain, using ubiquinone as an electron acceptor. Essential for the catalytic activity and assembly of complex I.</text>
</comment>
<evidence type="ECO:0000256" key="20">
    <source>
        <dbReference type="ARBA" id="ARBA00046697"/>
    </source>
</evidence>
<protein>
    <recommendedName>
        <fullName evidence="7">NADH dehydrogenase [ubiquinone] iron-sulfur protein 2, mitochondrial</fullName>
    </recommendedName>
    <alternativeName>
        <fullName evidence="18">Complex I-30kD</fullName>
    </alternativeName>
    <alternativeName>
        <fullName evidence="15">Complex I-49kD</fullName>
    </alternativeName>
    <alternativeName>
        <fullName evidence="6">NADH dehydrogenase [ubiquinone] iron-sulfur protein 3, mitochondrial</fullName>
    </alternativeName>
    <alternativeName>
        <fullName evidence="16">NADH-ubiquinone oxidoreductase 30 kDa subunit</fullName>
    </alternativeName>
    <alternativeName>
        <fullName evidence="17">NADH-ubiquinone oxidoreductase 49 kDa subunit</fullName>
    </alternativeName>
</protein>
<dbReference type="Gene3D" id="1.10.645.10">
    <property type="entry name" value="Cytochrome-c3 Hydrogenase, chain B"/>
    <property type="match status" value="1"/>
</dbReference>
<dbReference type="Pfam" id="PF00329">
    <property type="entry name" value="Complex1_30kDa"/>
    <property type="match status" value="1"/>
</dbReference>
<keyword evidence="10" id="KW-0408">Iron</keyword>
<dbReference type="GO" id="GO:0051539">
    <property type="term" value="F:4 iron, 4 sulfur cluster binding"/>
    <property type="evidence" value="ECO:0007669"/>
    <property type="project" value="UniProtKB-KW"/>
</dbReference>
<name>A0A4D9DI77_9SAUR</name>
<evidence type="ECO:0000256" key="12">
    <source>
        <dbReference type="ARBA" id="ARBA00023136"/>
    </source>
</evidence>
<evidence type="ECO:0000259" key="23">
    <source>
        <dbReference type="Pfam" id="PF00329"/>
    </source>
</evidence>
<dbReference type="InterPro" id="IPR029014">
    <property type="entry name" value="NiFe-Hase_large"/>
</dbReference>
<evidence type="ECO:0000259" key="24">
    <source>
        <dbReference type="Pfam" id="PF00346"/>
    </source>
</evidence>
<keyword evidence="12" id="KW-0472">Membrane</keyword>
<dbReference type="GO" id="GO:0008137">
    <property type="term" value="F:NADH dehydrogenase (ubiquinone) activity"/>
    <property type="evidence" value="ECO:0007669"/>
    <property type="project" value="InterPro"/>
</dbReference>
<comment type="catalytic activity">
    <reaction evidence="22">
        <text>a quinone + NADH + 5 H(+)(in) = a quinol + NAD(+) + 4 H(+)(out)</text>
        <dbReference type="Rhea" id="RHEA:57888"/>
        <dbReference type="ChEBI" id="CHEBI:15378"/>
        <dbReference type="ChEBI" id="CHEBI:24646"/>
        <dbReference type="ChEBI" id="CHEBI:57540"/>
        <dbReference type="ChEBI" id="CHEBI:57945"/>
        <dbReference type="ChEBI" id="CHEBI:132124"/>
    </reaction>
</comment>
<evidence type="ECO:0000256" key="14">
    <source>
        <dbReference type="ARBA" id="ARBA00024313"/>
    </source>
</evidence>
<dbReference type="NCBIfam" id="TIGR01962">
    <property type="entry name" value="NuoD"/>
    <property type="match status" value="1"/>
</dbReference>
<dbReference type="InterPro" id="IPR022885">
    <property type="entry name" value="NDH1_su_D/H"/>
</dbReference>
<evidence type="ECO:0000256" key="4">
    <source>
        <dbReference type="ARBA" id="ARBA00005769"/>
    </source>
</evidence>
<keyword evidence="9" id="KW-1003">Cell membrane</keyword>
<evidence type="ECO:0000256" key="10">
    <source>
        <dbReference type="ARBA" id="ARBA00022485"/>
    </source>
</evidence>
<dbReference type="InterPro" id="IPR001135">
    <property type="entry name" value="NADH_Q_OxRdtase_suD"/>
</dbReference>
<dbReference type="NCBIfam" id="TIGR01961">
    <property type="entry name" value="NuoC_fam"/>
    <property type="match status" value="1"/>
</dbReference>
<evidence type="ECO:0000256" key="11">
    <source>
        <dbReference type="ARBA" id="ARBA00023027"/>
    </source>
</evidence>
<keyword evidence="13" id="KW-0511">Multifunctional enzyme</keyword>
<dbReference type="InterPro" id="IPR037232">
    <property type="entry name" value="NADH_quin_OxRdtase_su_C/D-like"/>
</dbReference>
<evidence type="ECO:0000313" key="25">
    <source>
        <dbReference type="EMBL" id="TFJ95429.1"/>
    </source>
</evidence>
<dbReference type="OrthoDB" id="1009at2759"/>
<dbReference type="InterPro" id="IPR010218">
    <property type="entry name" value="NADH_DH_suC"/>
</dbReference>
<evidence type="ECO:0000256" key="16">
    <source>
        <dbReference type="ARBA" id="ARBA00031525"/>
    </source>
</evidence>
<dbReference type="GO" id="GO:0005886">
    <property type="term" value="C:plasma membrane"/>
    <property type="evidence" value="ECO:0007669"/>
    <property type="project" value="UniProtKB-SubCell"/>
</dbReference>
<dbReference type="HAMAP" id="MF_01358">
    <property type="entry name" value="NDH1_NuoD"/>
    <property type="match status" value="1"/>
</dbReference>
<comment type="function">
    <text evidence="2">NDH-1 shuttles electrons from NADH, via FMN and iron-sulfur (Fe-S) centers, to quinones in the respiratory chain. The immediate electron acceptor for the enzyme in this species is believed to be ubiquinone. Couples the redox reaction to proton translocation (for every two electrons transferred, four hydrogen ions are translocated across the cytoplasmic membrane), and thus conserves the redox energy in a proton gradient.</text>
</comment>
<organism evidence="25 26">
    <name type="scientific">Platysternon megacephalum</name>
    <name type="common">big-headed turtle</name>
    <dbReference type="NCBI Taxonomy" id="55544"/>
    <lineage>
        <taxon>Eukaryota</taxon>
        <taxon>Metazoa</taxon>
        <taxon>Chordata</taxon>
        <taxon>Craniata</taxon>
        <taxon>Vertebrata</taxon>
        <taxon>Euteleostomi</taxon>
        <taxon>Archelosauria</taxon>
        <taxon>Testudinata</taxon>
        <taxon>Testudines</taxon>
        <taxon>Cryptodira</taxon>
        <taxon>Durocryptodira</taxon>
        <taxon>Testudinoidea</taxon>
        <taxon>Platysternidae</taxon>
        <taxon>Platysternon</taxon>
    </lineage>
</organism>
<evidence type="ECO:0000256" key="7">
    <source>
        <dbReference type="ARBA" id="ARBA00020178"/>
    </source>
</evidence>
<dbReference type="AlphaFoldDB" id="A0A4D9DI77"/>
<reference evidence="25 26" key="1">
    <citation type="submission" date="2019-04" db="EMBL/GenBank/DDBJ databases">
        <title>Draft genome of the big-headed turtle Platysternon megacephalum.</title>
        <authorList>
            <person name="Gong S."/>
        </authorList>
    </citation>
    <scope>NUCLEOTIDE SEQUENCE [LARGE SCALE GENOMIC DNA]</scope>
    <source>
        <strain evidence="25">DO16091913</strain>
        <tissue evidence="25">Muscle</tissue>
    </source>
</reference>
<evidence type="ECO:0000256" key="8">
    <source>
        <dbReference type="ARBA" id="ARBA00022448"/>
    </source>
</evidence>
<keyword evidence="8" id="KW-0813">Transport</keyword>
<evidence type="ECO:0000256" key="19">
    <source>
        <dbReference type="ARBA" id="ARBA00038617"/>
    </source>
</evidence>
<evidence type="ECO:0000256" key="17">
    <source>
        <dbReference type="ARBA" id="ARBA00031562"/>
    </source>
</evidence>
<comment type="subcellular location">
    <subcellularLocation>
        <location evidence="3">Cell membrane</location>
        <topology evidence="3">Peripheral membrane protein</topology>
    </subcellularLocation>
</comment>
<comment type="similarity">
    <text evidence="4">Belongs to the complex I 49 kDa subunit family.</text>
</comment>
<evidence type="ECO:0000256" key="9">
    <source>
        <dbReference type="ARBA" id="ARBA00022475"/>
    </source>
</evidence>
<comment type="cofactor">
    <cofactor evidence="1">
        <name>[4Fe-4S] cluster</name>
        <dbReference type="ChEBI" id="CHEBI:49883"/>
    </cofactor>
</comment>
<dbReference type="GO" id="GO:0051287">
    <property type="term" value="F:NAD binding"/>
    <property type="evidence" value="ECO:0007669"/>
    <property type="project" value="InterPro"/>
</dbReference>
<dbReference type="NCBIfam" id="NF004739">
    <property type="entry name" value="PRK06075.1"/>
    <property type="match status" value="1"/>
</dbReference>
<dbReference type="InterPro" id="IPR001268">
    <property type="entry name" value="NADH_UbQ_OxRdtase_30kDa_su"/>
</dbReference>
<accession>A0A4D9DI77</accession>
<dbReference type="STRING" id="55544.A0A4D9DI77"/>
<evidence type="ECO:0000256" key="6">
    <source>
        <dbReference type="ARBA" id="ARBA00020084"/>
    </source>
</evidence>
<keyword evidence="26" id="KW-1185">Reference proteome</keyword>
<dbReference type="SUPFAM" id="SSF56762">
    <property type="entry name" value="HydB/Nqo4-like"/>
    <property type="match status" value="1"/>
</dbReference>
<proteinExistence type="inferred from homology"/>
<evidence type="ECO:0000256" key="21">
    <source>
        <dbReference type="ARBA" id="ARBA00047132"/>
    </source>
</evidence>
<feature type="domain" description="NADH-quinone oxidoreductase subunit D" evidence="24">
    <location>
        <begin position="244"/>
        <end position="532"/>
    </location>
</feature>
<keyword evidence="11" id="KW-0520">NAD</keyword>
<keyword evidence="10" id="KW-0004">4Fe-4S</keyword>
<dbReference type="EMBL" id="QXTE01006960">
    <property type="protein sequence ID" value="TFJ95429.1"/>
    <property type="molecule type" value="Genomic_DNA"/>
</dbReference>
<dbReference type="GO" id="GO:0048038">
    <property type="term" value="F:quinone binding"/>
    <property type="evidence" value="ECO:0007669"/>
    <property type="project" value="InterPro"/>
</dbReference>
<sequence length="532" mass="59244">MSVSGVHYPHHVGAELHVVYQLLSYTHNRRISLEVTCPDADPHVPSVVSVYPMADYHERETWDMFGVIFDGHPSLTRILMPDDWQGHPQRKDYPLGGPGENRGQAYYAQGGDFDDISRVQADRNDDIMVINFGPHHPSTHGVLRLVLELEGETVVGCRPGIGFLHTGIEKSMEFRTFTQGTTLATRMNYVASMLNEASYCLAVDRLLDIEHEVPRRAQDIRVLMCELQRIASHFVAVGSGALEIAAMTPATLSFRERDMCLDVIEAISGLRMNQGFIRPGGVANDLPEDGISRLRTFIDWMHKHLGEYADMLYENPIIKSRLVGKAYMDLSTCMALGVTGPALRAAGLEWDLRKKQPYFGYETYEFDVPTWDTCDAYARFRIRMDEIHESLRIVEQCTERLENSAGEPVMHTDPKIGWPASLSLGGDGMGNSNEHIKHIMGESMEALIHHFKLVTEGFKVPPGQVYAPIEGAGGELGIHLVSDGGTRPYRSHMRDPGFNHIQCIPAMVEGGMISDIVVAMASIDPVMGGVDR</sequence>
<keyword evidence="10" id="KW-0479">Metal-binding</keyword>
<dbReference type="Proteomes" id="UP000297703">
    <property type="component" value="Unassembled WGS sequence"/>
</dbReference>
<comment type="similarity">
    <text evidence="5">In the C-terminal section; belongs to the complex I 49 kDa subunit family.</text>
</comment>
<dbReference type="PANTHER" id="PTHR11993">
    <property type="entry name" value="NADH-UBIQUINONE OXIDOREDUCTASE 49 KDA SUBUNIT"/>
    <property type="match status" value="1"/>
</dbReference>
<evidence type="ECO:0000313" key="26">
    <source>
        <dbReference type="Proteomes" id="UP000297703"/>
    </source>
</evidence>
<feature type="domain" description="NADH:ubiquinone oxidoreductase 30kDa subunit" evidence="23">
    <location>
        <begin position="2"/>
        <end position="97"/>
    </location>
</feature>
<dbReference type="Pfam" id="PF00346">
    <property type="entry name" value="Complex1_49kDa"/>
    <property type="match status" value="1"/>
</dbReference>
<comment type="subunit">
    <text evidence="20">Core subunit of respiratory chain NADH dehydrogenase (Complex I) which is composed of 45 different subunits. Component of the iron-sulfur (IP) fragment of the enzyme. Interacts with NDUFAF3. Interacts with NDUFAF7. Interacts with CERS2.</text>
</comment>
<evidence type="ECO:0000256" key="22">
    <source>
        <dbReference type="ARBA" id="ARBA00047712"/>
    </source>
</evidence>
<dbReference type="Gene3D" id="3.30.460.80">
    <property type="entry name" value="NADH:ubiquinone oxidoreductase, 30kDa subunit"/>
    <property type="match status" value="1"/>
</dbReference>
<gene>
    <name evidence="25" type="ORF">DR999_PMT23011</name>
</gene>
<reference evidence="25 26" key="2">
    <citation type="submission" date="2019-04" db="EMBL/GenBank/DDBJ databases">
        <title>The genome sequence of big-headed turtle.</title>
        <authorList>
            <person name="Gong S."/>
        </authorList>
    </citation>
    <scope>NUCLEOTIDE SEQUENCE [LARGE SCALE GENOMIC DNA]</scope>
    <source>
        <strain evidence="25">DO16091913</strain>
        <tissue evidence="25">Muscle</tissue>
    </source>
</reference>
<dbReference type="PANTHER" id="PTHR11993:SF10">
    <property type="entry name" value="NADH DEHYDROGENASE [UBIQUINONE] IRON-SULFUR PROTEIN 2, MITOCHONDRIAL"/>
    <property type="match status" value="1"/>
</dbReference>
<evidence type="ECO:0000256" key="15">
    <source>
        <dbReference type="ARBA" id="ARBA00030505"/>
    </source>
</evidence>
<evidence type="ECO:0000256" key="3">
    <source>
        <dbReference type="ARBA" id="ARBA00004202"/>
    </source>
</evidence>
<evidence type="ECO:0000256" key="5">
    <source>
        <dbReference type="ARBA" id="ARBA00010019"/>
    </source>
</evidence>
<keyword evidence="10" id="KW-0411">Iron-sulfur</keyword>
<dbReference type="GO" id="GO:0016651">
    <property type="term" value="F:oxidoreductase activity, acting on NAD(P)H"/>
    <property type="evidence" value="ECO:0007669"/>
    <property type="project" value="InterPro"/>
</dbReference>
<comment type="caution">
    <text evidence="25">The sequence shown here is derived from an EMBL/GenBank/DDBJ whole genome shotgun (WGS) entry which is preliminary data.</text>
</comment>
<dbReference type="SUPFAM" id="SSF143243">
    <property type="entry name" value="Nqo5-like"/>
    <property type="match status" value="1"/>
</dbReference>
<evidence type="ECO:0000256" key="13">
    <source>
        <dbReference type="ARBA" id="ARBA00023268"/>
    </source>
</evidence>
<comment type="subunit">
    <text evidence="21">Core subunit of respiratory chain NADH dehydrogenase (Complex I) which is composed of 45 different subunits. Interacts with NDUFAF3. Interacts with RAB5IF. Found in subcomplexes containing subunits NDUFS2, MT-ND1 and NDUFA13.</text>
</comment>
<comment type="subunit">
    <text evidence="19">NDH-1 is composed of 13 different subunits. Subunits NuoB, CD, E, F, and G constitute the peripheral sector of the complex.</text>
</comment>
<evidence type="ECO:0000256" key="18">
    <source>
        <dbReference type="ARBA" id="ARBA00033303"/>
    </source>
</evidence>
<evidence type="ECO:0000256" key="1">
    <source>
        <dbReference type="ARBA" id="ARBA00001966"/>
    </source>
</evidence>
<evidence type="ECO:0000256" key="2">
    <source>
        <dbReference type="ARBA" id="ARBA00002378"/>
    </source>
</evidence>